<evidence type="ECO:0000256" key="5">
    <source>
        <dbReference type="ARBA" id="ARBA00022505"/>
    </source>
</evidence>
<dbReference type="Gene3D" id="2.20.25.90">
    <property type="entry name" value="ADC-like domains"/>
    <property type="match status" value="1"/>
</dbReference>
<dbReference type="InterPro" id="IPR009010">
    <property type="entry name" value="Asp_de-COase-like_dom_sf"/>
</dbReference>
<protein>
    <submittedName>
        <fullName evidence="17">Formate dehydrogenase subunit alpha</fullName>
        <ecNumber evidence="17">1.17.1.9</ecNumber>
    </submittedName>
</protein>
<dbReference type="Pfam" id="PF13510">
    <property type="entry name" value="Fer2_4"/>
    <property type="match status" value="1"/>
</dbReference>
<dbReference type="InterPro" id="IPR001041">
    <property type="entry name" value="2Fe-2S_ferredoxin-type"/>
</dbReference>
<sequence>MRLDSQTFSIQINGEEFTAKPGQSIFEAAKYGDLYIPAICSSQPDLGFGVIETCDTCFVEVNGELKRSCSTEAAPGMVVKTVSEKAKEAQEEGMQRILKNHELYCTVCDNNNGNCVVHNTAEYLEIEHQKYEFKPKPYPPDNSHPMYRYEPDQCILCGLCVEACQDLQVSEVLSIDWKRETPRVIWDNDVPIDQSSCVSCGHCVTVCPCNALMEKSMLGEAGYMTGMPKDVLGPLIETTKEVEPGYQEIFTMSNIEATMREDRIKRTKTVCTYCGVGCSFEVWTKERDILKIQPQPDAPVNGISTCVKGKWGWDFVNSEERLTKPLIRKEGKFVEATWNEALTLIASKFTELKDTYGPDSMGFIASSKCSNEENYLFQKLARGVMGTNNVDNCSRYCQSPATAGLMRTVGYGGDAGTIEDLKTTDLVFVIGANPAESHPVLATRIKRAHKLHGQKLIVADLRKHELAQMADQFLHPVPSSDLIWISAVTKYIIDQGWADDDFIKNRVNNFDEYVDSLDKYTLEYAEQETGLKKEELIELATTINEAETMCICWAMGVTQHIGGTETSTAISNLLLVTGNYGKPGTGAYPLRGHNNVQGACDFGTMPAWMPGYEPVENEEIRARYEKAWGVSLPRKPGLNNHQIVETIHSGKVKGMYLFGEEMGLVDANINHVHAAFEKLEFFVVQDVFFSKTAEFADVVLPAAPSLEKDGTFTNTERRIQRFHKVFEPLGDSQPDWKIFQAIANRLGAKWNYKHPSEIMDEAASLAPLFAGVSYERLEKWNSQLWPVQKSGESTPLLYTEKFPFADGKAKLYPVEWRKPYVPDEKEYDLHLNNGRLLEHFHEGNLTYRSKSITHKVPQPWLEVSPELAEERGIKTGALVKLTSPYGEVKIRVWVTEHVSGKELYLPMNTTDEMEAVNMLTSSYHDKVTHTPNYKEMSVKMEVIEADGESPLPRHNYRFGNRQPQFGVKVEDKWSRDDFTPIADLIEGEGMNDGQTDHAN</sequence>
<proteinExistence type="inferred from homology"/>
<dbReference type="EMBL" id="JBHSOZ010000005">
    <property type="protein sequence ID" value="MFC5713754.1"/>
    <property type="molecule type" value="Genomic_DNA"/>
</dbReference>
<dbReference type="InterPro" id="IPR050123">
    <property type="entry name" value="Prok_molybdopt-oxidoreductase"/>
</dbReference>
<dbReference type="InterPro" id="IPR006656">
    <property type="entry name" value="Mopterin_OxRdtase"/>
</dbReference>
<dbReference type="PROSITE" id="PS51379">
    <property type="entry name" value="4FE4S_FER_2"/>
    <property type="match status" value="2"/>
</dbReference>
<dbReference type="SUPFAM" id="SSF50692">
    <property type="entry name" value="ADC-like"/>
    <property type="match status" value="1"/>
</dbReference>
<dbReference type="InterPro" id="IPR019574">
    <property type="entry name" value="NADH_UbQ_OxRdtase_Gsu_4Fe4S-bd"/>
</dbReference>
<reference evidence="18" key="1">
    <citation type="journal article" date="2019" name="Int. J. Syst. Evol. Microbiol.">
        <title>The Global Catalogue of Microorganisms (GCM) 10K type strain sequencing project: providing services to taxonomists for standard genome sequencing and annotation.</title>
        <authorList>
            <consortium name="The Broad Institute Genomics Platform"/>
            <consortium name="The Broad Institute Genome Sequencing Center for Infectious Disease"/>
            <person name="Wu L."/>
            <person name="Ma J."/>
        </authorList>
    </citation>
    <scope>NUCLEOTIDE SEQUENCE [LARGE SCALE GENOMIC DNA]</scope>
    <source>
        <strain evidence="18">CECT 7184</strain>
    </source>
</reference>
<keyword evidence="18" id="KW-1185">Reference proteome</keyword>
<keyword evidence="10" id="KW-0408">Iron</keyword>
<keyword evidence="9 17" id="KW-0560">Oxidoreductase</keyword>
<dbReference type="CDD" id="cd02753">
    <property type="entry name" value="MopB_Formate-Dh-H"/>
    <property type="match status" value="1"/>
</dbReference>
<evidence type="ECO:0000256" key="4">
    <source>
        <dbReference type="ARBA" id="ARBA00022485"/>
    </source>
</evidence>
<keyword evidence="11" id="KW-0411">Iron-sulfur</keyword>
<accession>A0ABW0YMT1</accession>
<dbReference type="InterPro" id="IPR006478">
    <property type="entry name" value="Formate_DH_asu"/>
</dbReference>
<evidence type="ECO:0000256" key="2">
    <source>
        <dbReference type="ARBA" id="ARBA00001966"/>
    </source>
</evidence>
<dbReference type="Gene3D" id="2.40.40.20">
    <property type="match status" value="1"/>
</dbReference>
<evidence type="ECO:0000259" key="13">
    <source>
        <dbReference type="PROSITE" id="PS51085"/>
    </source>
</evidence>
<feature type="domain" description="4Fe-4S ferredoxin-type" evidence="14">
    <location>
        <begin position="145"/>
        <end position="175"/>
    </location>
</feature>
<evidence type="ECO:0000256" key="11">
    <source>
        <dbReference type="ARBA" id="ARBA00023014"/>
    </source>
</evidence>
<evidence type="ECO:0000256" key="7">
    <source>
        <dbReference type="ARBA" id="ARBA00022723"/>
    </source>
</evidence>
<feature type="domain" description="4Fe-4S Mo/W bis-MGD-type" evidence="15">
    <location>
        <begin position="264"/>
        <end position="320"/>
    </location>
</feature>
<dbReference type="Pfam" id="PF00384">
    <property type="entry name" value="Molybdopterin"/>
    <property type="match status" value="1"/>
</dbReference>
<dbReference type="NCBIfam" id="TIGR01591">
    <property type="entry name" value="Fdh-alpha"/>
    <property type="match status" value="1"/>
</dbReference>
<evidence type="ECO:0000256" key="8">
    <source>
        <dbReference type="ARBA" id="ARBA00022737"/>
    </source>
</evidence>
<gene>
    <name evidence="17" type="primary">fdhF</name>
    <name evidence="17" type="ORF">ACFPU1_13265</name>
</gene>
<evidence type="ECO:0000256" key="9">
    <source>
        <dbReference type="ARBA" id="ARBA00023002"/>
    </source>
</evidence>
<comment type="cofactor">
    <cofactor evidence="1">
        <name>Mo-bis(molybdopterin guanine dinucleotide)</name>
        <dbReference type="ChEBI" id="CHEBI:60539"/>
    </cofactor>
</comment>
<evidence type="ECO:0000313" key="17">
    <source>
        <dbReference type="EMBL" id="MFC5713754.1"/>
    </source>
</evidence>
<evidence type="ECO:0000259" key="14">
    <source>
        <dbReference type="PROSITE" id="PS51379"/>
    </source>
</evidence>
<dbReference type="SMART" id="SM00926">
    <property type="entry name" value="Molybdop_Fe4S4"/>
    <property type="match status" value="1"/>
</dbReference>
<keyword evidence="6" id="KW-0001">2Fe-2S</keyword>
<dbReference type="GO" id="GO:0008863">
    <property type="term" value="F:formate dehydrogenase (NAD+) activity"/>
    <property type="evidence" value="ECO:0007669"/>
    <property type="project" value="UniProtKB-EC"/>
</dbReference>
<dbReference type="PIRSF" id="PIRSF036643">
    <property type="entry name" value="FDH_alpha"/>
    <property type="match status" value="1"/>
</dbReference>
<comment type="caution">
    <text evidence="17">The sequence shown here is derived from an EMBL/GenBank/DDBJ whole genome shotgun (WGS) entry which is preliminary data.</text>
</comment>
<dbReference type="Gene3D" id="3.40.228.10">
    <property type="entry name" value="Dimethylsulfoxide Reductase, domain 2"/>
    <property type="match status" value="1"/>
</dbReference>
<dbReference type="PANTHER" id="PTHR43105">
    <property type="entry name" value="RESPIRATORY NITRATE REDUCTASE"/>
    <property type="match status" value="1"/>
</dbReference>
<dbReference type="Gene3D" id="3.40.50.740">
    <property type="match status" value="1"/>
</dbReference>
<dbReference type="Pfam" id="PF12838">
    <property type="entry name" value="Fer4_7"/>
    <property type="match status" value="1"/>
</dbReference>
<evidence type="ECO:0000259" key="15">
    <source>
        <dbReference type="PROSITE" id="PS51669"/>
    </source>
</evidence>
<dbReference type="RefSeq" id="WP_100398055.1">
    <property type="nucleotide sequence ID" value="NZ_JBHSOZ010000005.1"/>
</dbReference>
<name>A0ABW0YMT1_9BACI</name>
<evidence type="ECO:0000256" key="12">
    <source>
        <dbReference type="ARBA" id="ARBA00034078"/>
    </source>
</evidence>
<feature type="domain" description="2Fe-2S ferredoxin-type" evidence="13">
    <location>
        <begin position="6"/>
        <end position="85"/>
    </location>
</feature>
<dbReference type="InterPro" id="IPR006657">
    <property type="entry name" value="MoPterin_dinucl-bd_dom"/>
</dbReference>
<dbReference type="PANTHER" id="PTHR43105:SF14">
    <property type="entry name" value="FORMATE DEHYDROGENASE H"/>
    <property type="match status" value="1"/>
</dbReference>
<dbReference type="InterPro" id="IPR017900">
    <property type="entry name" value="4Fe4S_Fe_S_CS"/>
</dbReference>
<organism evidence="17 18">
    <name type="scientific">Thalassorhabdus alkalitolerans</name>
    <dbReference type="NCBI Taxonomy" id="2282697"/>
    <lineage>
        <taxon>Bacteria</taxon>
        <taxon>Bacillati</taxon>
        <taxon>Bacillota</taxon>
        <taxon>Bacilli</taxon>
        <taxon>Bacillales</taxon>
        <taxon>Bacillaceae</taxon>
        <taxon>Thalassorhabdus</taxon>
    </lineage>
</organism>
<comment type="cofactor">
    <cofactor evidence="12">
        <name>[2Fe-2S] cluster</name>
        <dbReference type="ChEBI" id="CHEBI:190135"/>
    </cofactor>
</comment>
<dbReference type="Pfam" id="PF04879">
    <property type="entry name" value="Molybdop_Fe4S4"/>
    <property type="match status" value="1"/>
</dbReference>
<evidence type="ECO:0000256" key="3">
    <source>
        <dbReference type="ARBA" id="ARBA00007023"/>
    </source>
</evidence>
<dbReference type="SMART" id="SM00929">
    <property type="entry name" value="NADH-G_4Fe-4S_3"/>
    <property type="match status" value="1"/>
</dbReference>
<dbReference type="InterPro" id="IPR041924">
    <property type="entry name" value="Formate_Dh-H_N"/>
</dbReference>
<dbReference type="Pfam" id="PF10588">
    <property type="entry name" value="NADH-G_4Fe-4S_3"/>
    <property type="match status" value="1"/>
</dbReference>
<dbReference type="Gene3D" id="3.30.70.20">
    <property type="match status" value="1"/>
</dbReference>
<dbReference type="PROSITE" id="PS00932">
    <property type="entry name" value="MOLYBDOPTERIN_PROK_3"/>
    <property type="match status" value="1"/>
</dbReference>
<dbReference type="SUPFAM" id="SSF54862">
    <property type="entry name" value="4Fe-4S ferredoxins"/>
    <property type="match status" value="1"/>
</dbReference>
<keyword evidence="8" id="KW-0677">Repeat</keyword>
<evidence type="ECO:0000256" key="6">
    <source>
        <dbReference type="ARBA" id="ARBA00022714"/>
    </source>
</evidence>
<dbReference type="SUPFAM" id="SSF54292">
    <property type="entry name" value="2Fe-2S ferredoxin-like"/>
    <property type="match status" value="1"/>
</dbReference>
<keyword evidence="7" id="KW-0479">Metal-binding</keyword>
<dbReference type="PROSITE" id="PS51085">
    <property type="entry name" value="2FE2S_FER_2"/>
    <property type="match status" value="1"/>
</dbReference>
<evidence type="ECO:0000256" key="10">
    <source>
        <dbReference type="ARBA" id="ARBA00023004"/>
    </source>
</evidence>
<dbReference type="EC" id="1.17.1.9" evidence="17"/>
<keyword evidence="4" id="KW-0004">4Fe-4S</keyword>
<comment type="cofactor">
    <cofactor evidence="2">
        <name>[4Fe-4S] cluster</name>
        <dbReference type="ChEBI" id="CHEBI:49883"/>
    </cofactor>
</comment>
<dbReference type="InterPro" id="IPR036010">
    <property type="entry name" value="2Fe-2S_ferredoxin-like_sf"/>
</dbReference>
<dbReference type="Gene3D" id="3.10.20.740">
    <property type="match status" value="1"/>
</dbReference>
<dbReference type="PROSITE" id="PS00198">
    <property type="entry name" value="4FE4S_FER_1"/>
    <property type="match status" value="1"/>
</dbReference>
<dbReference type="Proteomes" id="UP001596142">
    <property type="component" value="Unassembled WGS sequence"/>
</dbReference>
<evidence type="ECO:0000256" key="1">
    <source>
        <dbReference type="ARBA" id="ARBA00001942"/>
    </source>
</evidence>
<dbReference type="PROSITE" id="PS00551">
    <property type="entry name" value="MOLYBDOPTERIN_PROK_1"/>
    <property type="match status" value="1"/>
</dbReference>
<dbReference type="InterPro" id="IPR027467">
    <property type="entry name" value="MopterinOxRdtase_cofactor_BS"/>
</dbReference>
<evidence type="ECO:0000259" key="16">
    <source>
        <dbReference type="PROSITE" id="PS51839"/>
    </source>
</evidence>
<evidence type="ECO:0000313" key="18">
    <source>
        <dbReference type="Proteomes" id="UP001596142"/>
    </source>
</evidence>
<dbReference type="InterPro" id="IPR006655">
    <property type="entry name" value="Mopterin_OxRdtase_prok_CS"/>
</dbReference>
<dbReference type="InterPro" id="IPR006963">
    <property type="entry name" value="Mopterin_OxRdtase_4Fe-4S_dom"/>
</dbReference>
<feature type="domain" description="4Fe-4S His(Cys)3-ligated-type" evidence="16">
    <location>
        <begin position="85"/>
        <end position="125"/>
    </location>
</feature>
<dbReference type="PROSITE" id="PS51839">
    <property type="entry name" value="4FE4S_HC3"/>
    <property type="match status" value="1"/>
</dbReference>
<dbReference type="PROSITE" id="PS51669">
    <property type="entry name" value="4FE4S_MOW_BIS_MGD"/>
    <property type="match status" value="1"/>
</dbReference>
<dbReference type="Pfam" id="PF01568">
    <property type="entry name" value="Molydop_binding"/>
    <property type="match status" value="1"/>
</dbReference>
<dbReference type="InterPro" id="IPR017896">
    <property type="entry name" value="4Fe4S_Fe-S-bd"/>
</dbReference>
<comment type="similarity">
    <text evidence="3">In the C-terminal section; belongs to the prokaryotic molybdopterin-containing oxidoreductase family.</text>
</comment>
<feature type="domain" description="4Fe-4S ferredoxin-type" evidence="14">
    <location>
        <begin position="188"/>
        <end position="217"/>
    </location>
</feature>
<dbReference type="SUPFAM" id="SSF53706">
    <property type="entry name" value="Formate dehydrogenase/DMSO reductase, domains 1-3"/>
    <property type="match status" value="1"/>
</dbReference>
<keyword evidence="5" id="KW-0500">Molybdenum</keyword>